<evidence type="ECO:0000313" key="3">
    <source>
        <dbReference type="EMBL" id="KAK4034032.1"/>
    </source>
</evidence>
<dbReference type="InterPro" id="IPR053024">
    <property type="entry name" value="Fungal_surface_NADase"/>
</dbReference>
<dbReference type="AlphaFoldDB" id="A0AAN6SNP3"/>
<evidence type="ECO:0000313" key="4">
    <source>
        <dbReference type="Proteomes" id="UP001303115"/>
    </source>
</evidence>
<evidence type="ECO:0000259" key="2">
    <source>
        <dbReference type="Pfam" id="PF14021"/>
    </source>
</evidence>
<reference evidence="4" key="1">
    <citation type="journal article" date="2023" name="Mol. Phylogenet. Evol.">
        <title>Genome-scale phylogeny and comparative genomics of the fungal order Sordariales.</title>
        <authorList>
            <person name="Hensen N."/>
            <person name="Bonometti L."/>
            <person name="Westerberg I."/>
            <person name="Brannstrom I.O."/>
            <person name="Guillou S."/>
            <person name="Cros-Aarteil S."/>
            <person name="Calhoun S."/>
            <person name="Haridas S."/>
            <person name="Kuo A."/>
            <person name="Mondo S."/>
            <person name="Pangilinan J."/>
            <person name="Riley R."/>
            <person name="LaButti K."/>
            <person name="Andreopoulos B."/>
            <person name="Lipzen A."/>
            <person name="Chen C."/>
            <person name="Yan M."/>
            <person name="Daum C."/>
            <person name="Ng V."/>
            <person name="Clum A."/>
            <person name="Steindorff A."/>
            <person name="Ohm R.A."/>
            <person name="Martin F."/>
            <person name="Silar P."/>
            <person name="Natvig D.O."/>
            <person name="Lalanne C."/>
            <person name="Gautier V."/>
            <person name="Ament-Velasquez S.L."/>
            <person name="Kruys A."/>
            <person name="Hutchinson M.I."/>
            <person name="Powell A.J."/>
            <person name="Barry K."/>
            <person name="Miller A.N."/>
            <person name="Grigoriev I.V."/>
            <person name="Debuchy R."/>
            <person name="Gladieux P."/>
            <person name="Hiltunen Thoren M."/>
            <person name="Johannesson H."/>
        </authorList>
    </citation>
    <scope>NUCLEOTIDE SEQUENCE [LARGE SCALE GENOMIC DNA]</scope>
    <source>
        <strain evidence="4">CBS 284.82</strain>
    </source>
</reference>
<feature type="signal peptide" evidence="1">
    <location>
        <begin position="1"/>
        <end position="23"/>
    </location>
</feature>
<protein>
    <recommendedName>
        <fullName evidence="2">TNT domain-containing protein</fullName>
    </recommendedName>
</protein>
<organism evidence="3 4">
    <name type="scientific">Parachaetomium inaequale</name>
    <dbReference type="NCBI Taxonomy" id="2588326"/>
    <lineage>
        <taxon>Eukaryota</taxon>
        <taxon>Fungi</taxon>
        <taxon>Dikarya</taxon>
        <taxon>Ascomycota</taxon>
        <taxon>Pezizomycotina</taxon>
        <taxon>Sordariomycetes</taxon>
        <taxon>Sordariomycetidae</taxon>
        <taxon>Sordariales</taxon>
        <taxon>Chaetomiaceae</taxon>
        <taxon>Parachaetomium</taxon>
    </lineage>
</organism>
<dbReference type="PANTHER" id="PTHR42059:SF1">
    <property type="entry name" value="TNT DOMAIN-CONTAINING PROTEIN"/>
    <property type="match status" value="1"/>
</dbReference>
<dbReference type="PANTHER" id="PTHR42059">
    <property type="entry name" value="TNT DOMAIN-CONTAINING PROTEIN"/>
    <property type="match status" value="1"/>
</dbReference>
<dbReference type="Pfam" id="PF14021">
    <property type="entry name" value="TNT"/>
    <property type="match status" value="1"/>
</dbReference>
<feature type="chain" id="PRO_5043048897" description="TNT domain-containing protein" evidence="1">
    <location>
        <begin position="24"/>
        <end position="239"/>
    </location>
</feature>
<gene>
    <name evidence="3" type="ORF">C8A01DRAFT_19107</name>
</gene>
<keyword evidence="1" id="KW-0732">Signal</keyword>
<dbReference type="Proteomes" id="UP001303115">
    <property type="component" value="Unassembled WGS sequence"/>
</dbReference>
<feature type="domain" description="TNT" evidence="2">
    <location>
        <begin position="140"/>
        <end position="231"/>
    </location>
</feature>
<comment type="caution">
    <text evidence="3">The sequence shown here is derived from an EMBL/GenBank/DDBJ whole genome shotgun (WGS) entry which is preliminary data.</text>
</comment>
<accession>A0AAN6SNP3</accession>
<dbReference type="EMBL" id="MU854498">
    <property type="protein sequence ID" value="KAK4034032.1"/>
    <property type="molecule type" value="Genomic_DNA"/>
</dbReference>
<keyword evidence="4" id="KW-1185">Reference proteome</keyword>
<dbReference type="GO" id="GO:0050135">
    <property type="term" value="F:NADP+ nucleosidase activity"/>
    <property type="evidence" value="ECO:0007669"/>
    <property type="project" value="InterPro"/>
</dbReference>
<sequence>MKLTHLLPTLLTLLTATPQTTTAQETSTAPSCGRRNTPRYCQNTNYTTSLLQTYLCGDSRLGPTHLPSRVDDLPVAPVLATALYGYDRFGGLCPGDFVKEWFDNEAGWWRYPPEDGFAVADPEGGPQAGRPGRAISGNVTLREETLLDRFGSEYGAFVSPAGAPYGQRALPPSNLVGDASFPYNYHVYSVVKPLVVLAGPIAPWFGQAGAGVQYKLYQNVATLISEGFLRREDPSVLIP</sequence>
<evidence type="ECO:0000256" key="1">
    <source>
        <dbReference type="SAM" id="SignalP"/>
    </source>
</evidence>
<proteinExistence type="predicted"/>
<dbReference type="InterPro" id="IPR025331">
    <property type="entry name" value="TNT"/>
</dbReference>
<name>A0AAN6SNP3_9PEZI</name>